<name>A0AAD5JCH5_ACENE</name>
<sequence length="166" mass="18931">MSYLSSESASHVCLIPDISETLLYYEDLSTLKQLFETNFSSFYHEKQDALSAKIIKVKSDLVGASDSVDHLARELKVVQEDLEKEQDKTSTVYTRIQELEDKLNKLIKKSKVDNINLLYETELHKTCDVKLATFKAQITKLEEKLALLILNDTIACKWSSRANSLP</sequence>
<evidence type="ECO:0000256" key="1">
    <source>
        <dbReference type="SAM" id="Coils"/>
    </source>
</evidence>
<gene>
    <name evidence="2" type="ORF">LWI28_002882</name>
</gene>
<comment type="caution">
    <text evidence="2">The sequence shown here is derived from an EMBL/GenBank/DDBJ whole genome shotgun (WGS) entry which is preliminary data.</text>
</comment>
<keyword evidence="1" id="KW-0175">Coiled coil</keyword>
<protein>
    <submittedName>
        <fullName evidence="2">Uncharacterized protein</fullName>
    </submittedName>
</protein>
<reference evidence="2" key="1">
    <citation type="journal article" date="2022" name="Plant J.">
        <title>Strategies of tolerance reflected in two North American maple genomes.</title>
        <authorList>
            <person name="McEvoy S.L."/>
            <person name="Sezen U.U."/>
            <person name="Trouern-Trend A."/>
            <person name="McMahon S.M."/>
            <person name="Schaberg P.G."/>
            <person name="Yang J."/>
            <person name="Wegrzyn J.L."/>
            <person name="Swenson N.G."/>
        </authorList>
    </citation>
    <scope>NUCLEOTIDE SEQUENCE</scope>
    <source>
        <strain evidence="2">91603</strain>
    </source>
</reference>
<proteinExistence type="predicted"/>
<dbReference type="EMBL" id="JAJSOW010000003">
    <property type="protein sequence ID" value="KAI9194072.1"/>
    <property type="molecule type" value="Genomic_DNA"/>
</dbReference>
<organism evidence="2 3">
    <name type="scientific">Acer negundo</name>
    <name type="common">Box elder</name>
    <dbReference type="NCBI Taxonomy" id="4023"/>
    <lineage>
        <taxon>Eukaryota</taxon>
        <taxon>Viridiplantae</taxon>
        <taxon>Streptophyta</taxon>
        <taxon>Embryophyta</taxon>
        <taxon>Tracheophyta</taxon>
        <taxon>Spermatophyta</taxon>
        <taxon>Magnoliopsida</taxon>
        <taxon>eudicotyledons</taxon>
        <taxon>Gunneridae</taxon>
        <taxon>Pentapetalae</taxon>
        <taxon>rosids</taxon>
        <taxon>malvids</taxon>
        <taxon>Sapindales</taxon>
        <taxon>Sapindaceae</taxon>
        <taxon>Hippocastanoideae</taxon>
        <taxon>Acereae</taxon>
        <taxon>Acer</taxon>
    </lineage>
</organism>
<keyword evidence="3" id="KW-1185">Reference proteome</keyword>
<feature type="coiled-coil region" evidence="1">
    <location>
        <begin position="68"/>
        <end position="151"/>
    </location>
</feature>
<reference evidence="2" key="2">
    <citation type="submission" date="2023-02" db="EMBL/GenBank/DDBJ databases">
        <authorList>
            <person name="Swenson N.G."/>
            <person name="Wegrzyn J.L."/>
            <person name="Mcevoy S.L."/>
        </authorList>
    </citation>
    <scope>NUCLEOTIDE SEQUENCE</scope>
    <source>
        <strain evidence="2">91603</strain>
        <tissue evidence="2">Leaf</tissue>
    </source>
</reference>
<dbReference type="Proteomes" id="UP001064489">
    <property type="component" value="Chromosome 1"/>
</dbReference>
<accession>A0AAD5JCH5</accession>
<dbReference type="AlphaFoldDB" id="A0AAD5JCH5"/>
<evidence type="ECO:0000313" key="2">
    <source>
        <dbReference type="EMBL" id="KAI9194072.1"/>
    </source>
</evidence>
<evidence type="ECO:0000313" key="3">
    <source>
        <dbReference type="Proteomes" id="UP001064489"/>
    </source>
</evidence>